<dbReference type="InterPro" id="IPR010466">
    <property type="entry name" value="DUF1058"/>
</dbReference>
<protein>
    <recommendedName>
        <fullName evidence="2">SH3b domain-containing protein</fullName>
    </recommendedName>
</protein>
<dbReference type="AlphaFoldDB" id="A0A7G9S8K7"/>
<dbReference type="KEGG" id="srhi:H9L12_07290"/>
<keyword evidence="4" id="KW-1185">Reference proteome</keyword>
<sequence>MRRAVAAAVLLSLAATASAQDKKPPYWASIASGEAMMRTGPGRNYPGIWLYKRRDLPVRVVQTYPNWRKIEDPDGAQGWMLVSLLSARRTAIIRAGEPRNVRTKPDDSAPVRYRVEAGVVGRLDHCDGRYCHIQMGKREGYIAQTDLWGLGEGEVFED</sequence>
<dbReference type="EMBL" id="CP060717">
    <property type="protein sequence ID" value="QNN64182.1"/>
    <property type="molecule type" value="Genomic_DNA"/>
</dbReference>
<dbReference type="Gene3D" id="2.30.30.40">
    <property type="entry name" value="SH3 Domains"/>
    <property type="match status" value="1"/>
</dbReference>
<dbReference type="InterPro" id="IPR003646">
    <property type="entry name" value="SH3-like_bac-type"/>
</dbReference>
<dbReference type="Proteomes" id="UP000515955">
    <property type="component" value="Chromosome"/>
</dbReference>
<proteinExistence type="predicted"/>
<evidence type="ECO:0000259" key="2">
    <source>
        <dbReference type="SMART" id="SM00287"/>
    </source>
</evidence>
<organism evidence="3 4">
    <name type="scientific">Sphingomonas rhizophila</name>
    <dbReference type="NCBI Taxonomy" id="2071607"/>
    <lineage>
        <taxon>Bacteria</taxon>
        <taxon>Pseudomonadati</taxon>
        <taxon>Pseudomonadota</taxon>
        <taxon>Alphaproteobacteria</taxon>
        <taxon>Sphingomonadales</taxon>
        <taxon>Sphingomonadaceae</taxon>
        <taxon>Sphingomonas</taxon>
    </lineage>
</organism>
<keyword evidence="1" id="KW-0732">Signal</keyword>
<dbReference type="SMART" id="SM00287">
    <property type="entry name" value="SH3b"/>
    <property type="match status" value="2"/>
</dbReference>
<dbReference type="RefSeq" id="WP_187541182.1">
    <property type="nucleotide sequence ID" value="NZ_CP060717.1"/>
</dbReference>
<feature type="domain" description="SH3b" evidence="2">
    <location>
        <begin position="89"/>
        <end position="151"/>
    </location>
</feature>
<evidence type="ECO:0000256" key="1">
    <source>
        <dbReference type="SAM" id="SignalP"/>
    </source>
</evidence>
<feature type="chain" id="PRO_5028866086" description="SH3b domain-containing protein" evidence="1">
    <location>
        <begin position="20"/>
        <end position="158"/>
    </location>
</feature>
<evidence type="ECO:0000313" key="4">
    <source>
        <dbReference type="Proteomes" id="UP000515955"/>
    </source>
</evidence>
<feature type="domain" description="SH3b" evidence="2">
    <location>
        <begin position="25"/>
        <end position="88"/>
    </location>
</feature>
<evidence type="ECO:0000313" key="3">
    <source>
        <dbReference type="EMBL" id="QNN64182.1"/>
    </source>
</evidence>
<name>A0A7G9S8K7_9SPHN</name>
<reference evidence="3 4" key="1">
    <citation type="submission" date="2020-08" db="EMBL/GenBank/DDBJ databases">
        <title>Genome sequence of Sphingomonas rhizophila KACC 19189T.</title>
        <authorList>
            <person name="Hyun D.-W."/>
            <person name="Bae J.-W."/>
        </authorList>
    </citation>
    <scope>NUCLEOTIDE SEQUENCE [LARGE SCALE GENOMIC DNA]</scope>
    <source>
        <strain evidence="3 4">KACC 19189</strain>
    </source>
</reference>
<dbReference type="Pfam" id="PF06347">
    <property type="entry name" value="SH3_4"/>
    <property type="match status" value="2"/>
</dbReference>
<accession>A0A7G9S8K7</accession>
<feature type="signal peptide" evidence="1">
    <location>
        <begin position="1"/>
        <end position="19"/>
    </location>
</feature>
<gene>
    <name evidence="3" type="ORF">H9L12_07290</name>
</gene>